<evidence type="ECO:0008006" key="4">
    <source>
        <dbReference type="Google" id="ProtNLM"/>
    </source>
</evidence>
<name>A0A6V8N8M0_9BACT</name>
<evidence type="ECO:0000313" key="2">
    <source>
        <dbReference type="EMBL" id="GFO68932.1"/>
    </source>
</evidence>
<keyword evidence="1" id="KW-0732">Signal</keyword>
<feature type="signal peptide" evidence="1">
    <location>
        <begin position="1"/>
        <end position="22"/>
    </location>
</feature>
<feature type="chain" id="PRO_5028218334" description="Lipoprotein" evidence="1">
    <location>
        <begin position="23"/>
        <end position="92"/>
    </location>
</feature>
<dbReference type="AlphaFoldDB" id="A0A6V8N8M0"/>
<accession>A0A6V8N8M0</accession>
<comment type="caution">
    <text evidence="2">The sequence shown here is derived from an EMBL/GenBank/DDBJ whole genome shotgun (WGS) entry which is preliminary data.</text>
</comment>
<dbReference type="RefSeq" id="WP_183361477.1">
    <property type="nucleotide sequence ID" value="NZ_BLXZ01000004.1"/>
</dbReference>
<dbReference type="Proteomes" id="UP000587586">
    <property type="component" value="Unassembled WGS sequence"/>
</dbReference>
<organism evidence="2 3">
    <name type="scientific">Geomonas limicola</name>
    <dbReference type="NCBI Taxonomy" id="2740186"/>
    <lineage>
        <taxon>Bacteria</taxon>
        <taxon>Pseudomonadati</taxon>
        <taxon>Thermodesulfobacteriota</taxon>
        <taxon>Desulfuromonadia</taxon>
        <taxon>Geobacterales</taxon>
        <taxon>Geobacteraceae</taxon>
        <taxon>Geomonas</taxon>
    </lineage>
</organism>
<sequence length="92" mass="10380">MKRMALTVAAAIFMLSSVPAFAEMTQGQKDECLLASKNCTAQVDDIYKRMHKLDKEIKKGNRVYTPAELQKLRDKLQETQDMLKDMELGGGN</sequence>
<reference evidence="3" key="1">
    <citation type="submission" date="2020-06" db="EMBL/GenBank/DDBJ databases">
        <title>Draft genomic sequecing of Geomonas sp. Red745.</title>
        <authorList>
            <person name="Itoh H."/>
            <person name="Xu Z.X."/>
            <person name="Ushijima N."/>
            <person name="Masuda Y."/>
            <person name="Shiratori Y."/>
            <person name="Senoo K."/>
        </authorList>
    </citation>
    <scope>NUCLEOTIDE SEQUENCE [LARGE SCALE GENOMIC DNA]</scope>
    <source>
        <strain evidence="3">Red745</strain>
    </source>
</reference>
<evidence type="ECO:0000256" key="1">
    <source>
        <dbReference type="SAM" id="SignalP"/>
    </source>
</evidence>
<dbReference type="EMBL" id="BLXZ01000004">
    <property type="protein sequence ID" value="GFO68932.1"/>
    <property type="molecule type" value="Genomic_DNA"/>
</dbReference>
<keyword evidence="3" id="KW-1185">Reference proteome</keyword>
<protein>
    <recommendedName>
        <fullName evidence="4">Lipoprotein</fullName>
    </recommendedName>
</protein>
<gene>
    <name evidence="2" type="ORF">GMLC_25110</name>
</gene>
<evidence type="ECO:0000313" key="3">
    <source>
        <dbReference type="Proteomes" id="UP000587586"/>
    </source>
</evidence>
<proteinExistence type="predicted"/>